<dbReference type="Proteomes" id="UP001252243">
    <property type="component" value="Unassembled WGS sequence"/>
</dbReference>
<feature type="transmembrane region" description="Helical" evidence="7">
    <location>
        <begin position="314"/>
        <end position="336"/>
    </location>
</feature>
<evidence type="ECO:0000313" key="9">
    <source>
        <dbReference type="Proteomes" id="UP001252243"/>
    </source>
</evidence>
<feature type="transmembrane region" description="Helical" evidence="7">
    <location>
        <begin position="114"/>
        <end position="136"/>
    </location>
</feature>
<feature type="transmembrane region" description="Helical" evidence="7">
    <location>
        <begin position="21"/>
        <end position="42"/>
    </location>
</feature>
<evidence type="ECO:0000256" key="7">
    <source>
        <dbReference type="SAM" id="Phobius"/>
    </source>
</evidence>
<gene>
    <name evidence="8" type="ORF">J2X01_001302</name>
</gene>
<feature type="transmembrane region" description="Helical" evidence="7">
    <location>
        <begin position="207"/>
        <end position="229"/>
    </location>
</feature>
<dbReference type="PANTHER" id="PTHR30250">
    <property type="entry name" value="PST FAMILY PREDICTED COLANIC ACID TRANSPORTER"/>
    <property type="match status" value="1"/>
</dbReference>
<reference evidence="8 9" key="1">
    <citation type="submission" date="2023-07" db="EMBL/GenBank/DDBJ databases">
        <title>Sorghum-associated microbial communities from plants grown in Nebraska, USA.</title>
        <authorList>
            <person name="Schachtman D."/>
        </authorList>
    </citation>
    <scope>NUCLEOTIDE SEQUENCE [LARGE SCALE GENOMIC DNA]</scope>
    <source>
        <strain evidence="8 9">BE167</strain>
    </source>
</reference>
<feature type="transmembrane region" description="Helical" evidence="7">
    <location>
        <begin position="177"/>
        <end position="195"/>
    </location>
</feature>
<proteinExistence type="inferred from homology"/>
<feature type="transmembrane region" description="Helical" evidence="7">
    <location>
        <begin position="48"/>
        <end position="72"/>
    </location>
</feature>
<dbReference type="PANTHER" id="PTHR30250:SF10">
    <property type="entry name" value="LIPOPOLYSACCHARIDE BIOSYNTHESIS PROTEIN WZXC"/>
    <property type="match status" value="1"/>
</dbReference>
<comment type="subcellular location">
    <subcellularLocation>
        <location evidence="1">Cell membrane</location>
        <topology evidence="1">Multi-pass membrane protein</topology>
    </subcellularLocation>
</comment>
<evidence type="ECO:0000256" key="4">
    <source>
        <dbReference type="ARBA" id="ARBA00022692"/>
    </source>
</evidence>
<keyword evidence="4 7" id="KW-0812">Transmembrane</keyword>
<evidence type="ECO:0000256" key="1">
    <source>
        <dbReference type="ARBA" id="ARBA00004651"/>
    </source>
</evidence>
<organism evidence="8 9">
    <name type="scientific">Arthrobacter ginsengisoli</name>
    <dbReference type="NCBI Taxonomy" id="1356565"/>
    <lineage>
        <taxon>Bacteria</taxon>
        <taxon>Bacillati</taxon>
        <taxon>Actinomycetota</taxon>
        <taxon>Actinomycetes</taxon>
        <taxon>Micrococcales</taxon>
        <taxon>Micrococcaceae</taxon>
        <taxon>Arthrobacter</taxon>
    </lineage>
</organism>
<evidence type="ECO:0000256" key="3">
    <source>
        <dbReference type="ARBA" id="ARBA00022475"/>
    </source>
</evidence>
<feature type="transmembrane region" description="Helical" evidence="7">
    <location>
        <begin position="415"/>
        <end position="435"/>
    </location>
</feature>
<keyword evidence="9" id="KW-1185">Reference proteome</keyword>
<keyword evidence="6 7" id="KW-0472">Membrane</keyword>
<comment type="similarity">
    <text evidence="2">Belongs to the polysaccharide synthase family.</text>
</comment>
<feature type="transmembrane region" description="Helical" evidence="7">
    <location>
        <begin position="84"/>
        <end position="102"/>
    </location>
</feature>
<evidence type="ECO:0000256" key="6">
    <source>
        <dbReference type="ARBA" id="ARBA00023136"/>
    </source>
</evidence>
<evidence type="ECO:0000256" key="2">
    <source>
        <dbReference type="ARBA" id="ARBA00007430"/>
    </source>
</evidence>
<feature type="transmembrane region" description="Helical" evidence="7">
    <location>
        <begin position="383"/>
        <end position="403"/>
    </location>
</feature>
<feature type="transmembrane region" description="Helical" evidence="7">
    <location>
        <begin position="235"/>
        <end position="255"/>
    </location>
</feature>
<accession>A0ABU1UA10</accession>
<protein>
    <submittedName>
        <fullName evidence="8">O-antigen/teichoic acid export membrane protein</fullName>
    </submittedName>
</protein>
<keyword evidence="3" id="KW-1003">Cell membrane</keyword>
<dbReference type="InterPro" id="IPR050833">
    <property type="entry name" value="Poly_Biosynth_Transport"/>
</dbReference>
<feature type="transmembrane region" description="Helical" evidence="7">
    <location>
        <begin position="148"/>
        <end position="171"/>
    </location>
</feature>
<evidence type="ECO:0000256" key="5">
    <source>
        <dbReference type="ARBA" id="ARBA00022989"/>
    </source>
</evidence>
<keyword evidence="5 7" id="KW-1133">Transmembrane helix</keyword>
<dbReference type="EMBL" id="JAVDVQ010000004">
    <property type="protein sequence ID" value="MDR7082017.1"/>
    <property type="molecule type" value="Genomic_DNA"/>
</dbReference>
<dbReference type="RefSeq" id="WP_310051966.1">
    <property type="nucleotide sequence ID" value="NZ_JAVDVQ010000004.1"/>
</dbReference>
<evidence type="ECO:0000313" key="8">
    <source>
        <dbReference type="EMBL" id="MDR7082017.1"/>
    </source>
</evidence>
<dbReference type="CDD" id="cd13127">
    <property type="entry name" value="MATE_tuaB_like"/>
    <property type="match status" value="1"/>
</dbReference>
<comment type="caution">
    <text evidence="8">The sequence shown here is derived from an EMBL/GenBank/DDBJ whole genome shotgun (WGS) entry which is preliminary data.</text>
</comment>
<feature type="transmembrane region" description="Helical" evidence="7">
    <location>
        <begin position="441"/>
        <end position="465"/>
    </location>
</feature>
<name>A0ABU1UA10_9MICC</name>
<feature type="transmembrane region" description="Helical" evidence="7">
    <location>
        <begin position="357"/>
        <end position="377"/>
    </location>
</feature>
<feature type="transmembrane region" description="Helical" evidence="7">
    <location>
        <begin position="286"/>
        <end position="308"/>
    </location>
</feature>
<sequence>MSPSQPGLGRKIGHGLAWSSVNSLVLRLGSFAVGIALARLLAPEQFGVFAIALTVQAVLMTLADLGMSADLIRSAEPERKAPTVASLGLASGALLAITMALSGQGVAELLGSPASGPVISIMAFSLLLAGAGVVPYASLQRRFAQKELFSIAAADFVIGTVLTVALILAGWGVMGLAVGRLVSQAVALVLQFVLSGERARYGFDRSVAPEVLSFGLPVAGANMLSWVLLNVDNVAISRMAGPVALGFYFLAFNVANWPMSALGQVVRSLAIPAFARLAKGSADKSFAAVLGPTWAVSLLAGLMLAVLAHPVIDLVYGTIWLPAVAILAWLGLFGALRTLFDLAASYLLARGASAPTLVVQILWIAALIPAVLLGIRAGGTTGVAMAHLATAAVIVCPAYAVALHRSGADLRSVAARLWPPLVAAVPAAAAAVAAVDWAPSSVVGLLAGGLAGTATYTLLLGRWFWRQILEFKRWLAAEGTAASDPIVAREATTAGGTP</sequence>
<dbReference type="Pfam" id="PF13440">
    <property type="entry name" value="Polysacc_synt_3"/>
    <property type="match status" value="1"/>
</dbReference>